<reference evidence="3" key="1">
    <citation type="submission" date="2019-12" db="EMBL/GenBank/DDBJ databases">
        <title>Mycobacterium spongiae sp. nov.</title>
        <authorList>
            <person name="Stinear T."/>
        </authorList>
    </citation>
    <scope>NUCLEOTIDE SEQUENCE</scope>
    <source>
        <strain evidence="3">FSD4b-SM</strain>
    </source>
</reference>
<keyword evidence="4" id="KW-1185">Reference proteome</keyword>
<dbReference type="SUPFAM" id="SSF52402">
    <property type="entry name" value="Adenine nucleotide alpha hydrolases-like"/>
    <property type="match status" value="2"/>
</dbReference>
<dbReference type="Proteomes" id="UP000682202">
    <property type="component" value="Chromosome"/>
</dbReference>
<gene>
    <name evidence="3" type="ORF">F6B93_14735</name>
</gene>
<dbReference type="RefSeq" id="WP_211695744.1">
    <property type="nucleotide sequence ID" value="NZ_CP046600.1"/>
</dbReference>
<accession>A0A975JYR1</accession>
<dbReference type="EMBL" id="CP046600">
    <property type="protein sequence ID" value="QUR68169.1"/>
    <property type="molecule type" value="Genomic_DNA"/>
</dbReference>
<name>A0A975JYR1_9MYCO</name>
<dbReference type="PANTHER" id="PTHR46268">
    <property type="entry name" value="STRESS RESPONSE PROTEIN NHAX"/>
    <property type="match status" value="1"/>
</dbReference>
<dbReference type="InterPro" id="IPR006016">
    <property type="entry name" value="UspA"/>
</dbReference>
<dbReference type="Pfam" id="PF00582">
    <property type="entry name" value="Usp"/>
    <property type="match status" value="2"/>
</dbReference>
<evidence type="ECO:0000256" key="1">
    <source>
        <dbReference type="ARBA" id="ARBA00008791"/>
    </source>
</evidence>
<dbReference type="CDD" id="cd00293">
    <property type="entry name" value="USP-like"/>
    <property type="match status" value="2"/>
</dbReference>
<dbReference type="AlphaFoldDB" id="A0A975JYR1"/>
<evidence type="ECO:0000313" key="3">
    <source>
        <dbReference type="EMBL" id="QUR68169.1"/>
    </source>
</evidence>
<organism evidence="3 4">
    <name type="scientific">Mycobacterium spongiae</name>
    <dbReference type="NCBI Taxonomy" id="886343"/>
    <lineage>
        <taxon>Bacteria</taxon>
        <taxon>Bacillati</taxon>
        <taxon>Actinomycetota</taxon>
        <taxon>Actinomycetes</taxon>
        <taxon>Mycobacteriales</taxon>
        <taxon>Mycobacteriaceae</taxon>
        <taxon>Mycobacterium</taxon>
    </lineage>
</organism>
<feature type="domain" description="UspA" evidence="2">
    <location>
        <begin position="3"/>
        <end position="146"/>
    </location>
</feature>
<dbReference type="Gene3D" id="3.40.50.12370">
    <property type="match status" value="1"/>
</dbReference>
<proteinExistence type="inferred from homology"/>
<protein>
    <submittedName>
        <fullName evidence="3">Universal stress protein</fullName>
    </submittedName>
</protein>
<comment type="similarity">
    <text evidence="1">Belongs to the universal stress protein A family.</text>
</comment>
<evidence type="ECO:0000259" key="2">
    <source>
        <dbReference type="Pfam" id="PF00582"/>
    </source>
</evidence>
<sequence length="299" mass="31747">MSVVVGYRTGEVGLSGLHLGIDLARTLHTSLTVVTIVPQPWPTPSLARIDAEYEQWADQLAADSAAEARGRLDGLADGIDVTYQKRAHRSVSAGLIELATELEAQVLVLGSVPHLGVFGGPTTCGGVLIGSTADRLLHSAPMPLAISPHGYRSRTGAMSRITCGYSATAEGADVVRRCVKFAREYAVPVRVVTFAVRGRTMYPSEVGLHSETTVLEVWAAQAREMLEKLRTEDVVDADVALDVVTGNGWKQALASANWTDGEILALGTSPRGKIARVFLGSHSGKIVRHSPVPVLVLPG</sequence>
<dbReference type="KEGG" id="mspg:F6B93_14735"/>
<dbReference type="PANTHER" id="PTHR46268:SF6">
    <property type="entry name" value="UNIVERSAL STRESS PROTEIN UP12"/>
    <property type="match status" value="1"/>
</dbReference>
<feature type="domain" description="UspA" evidence="2">
    <location>
        <begin position="159"/>
        <end position="298"/>
    </location>
</feature>
<evidence type="ECO:0000313" key="4">
    <source>
        <dbReference type="Proteomes" id="UP000682202"/>
    </source>
</evidence>